<protein>
    <recommendedName>
        <fullName evidence="10">Choline/ethanolaminephosphotransferase</fullName>
    </recommendedName>
</protein>
<organism evidence="8 9">
    <name type="scientific">Marasmiellus scandens</name>
    <dbReference type="NCBI Taxonomy" id="2682957"/>
    <lineage>
        <taxon>Eukaryota</taxon>
        <taxon>Fungi</taxon>
        <taxon>Dikarya</taxon>
        <taxon>Basidiomycota</taxon>
        <taxon>Agaricomycotina</taxon>
        <taxon>Agaricomycetes</taxon>
        <taxon>Agaricomycetidae</taxon>
        <taxon>Agaricales</taxon>
        <taxon>Marasmiineae</taxon>
        <taxon>Omphalotaceae</taxon>
        <taxon>Marasmiellus</taxon>
    </lineage>
</organism>
<evidence type="ECO:0000256" key="1">
    <source>
        <dbReference type="ARBA" id="ARBA00004370"/>
    </source>
</evidence>
<dbReference type="Proteomes" id="UP001498398">
    <property type="component" value="Unassembled WGS sequence"/>
</dbReference>
<feature type="region of interest" description="Disordered" evidence="6">
    <location>
        <begin position="270"/>
        <end position="293"/>
    </location>
</feature>
<evidence type="ECO:0000256" key="4">
    <source>
        <dbReference type="ARBA" id="ARBA00023136"/>
    </source>
</evidence>
<reference evidence="8 9" key="1">
    <citation type="submission" date="2024-01" db="EMBL/GenBank/DDBJ databases">
        <title>A draft genome for the cacao thread blight pathogen Marasmiellus scandens.</title>
        <authorList>
            <person name="Baruah I.K."/>
            <person name="Leung J."/>
            <person name="Bukari Y."/>
            <person name="Amoako-Attah I."/>
            <person name="Meinhardt L.W."/>
            <person name="Bailey B.A."/>
            <person name="Cohen S.P."/>
        </authorList>
    </citation>
    <scope>NUCLEOTIDE SEQUENCE [LARGE SCALE GENOMIC DNA]</scope>
    <source>
        <strain evidence="8 9">GH-19</strain>
    </source>
</reference>
<feature type="transmembrane region" description="Helical" evidence="7">
    <location>
        <begin position="84"/>
        <end position="102"/>
    </location>
</feature>
<comment type="caution">
    <text evidence="8">The sequence shown here is derived from an EMBL/GenBank/DDBJ whole genome shotgun (WGS) entry which is preliminary data.</text>
</comment>
<keyword evidence="3 5" id="KW-0808">Transferase</keyword>
<accession>A0ABR1IYI4</accession>
<evidence type="ECO:0000256" key="3">
    <source>
        <dbReference type="ARBA" id="ARBA00022679"/>
    </source>
</evidence>
<evidence type="ECO:0000256" key="7">
    <source>
        <dbReference type="SAM" id="Phobius"/>
    </source>
</evidence>
<feature type="transmembrane region" description="Helical" evidence="7">
    <location>
        <begin position="245"/>
        <end position="265"/>
    </location>
</feature>
<evidence type="ECO:0000313" key="8">
    <source>
        <dbReference type="EMBL" id="KAK7444746.1"/>
    </source>
</evidence>
<feature type="transmembrane region" description="Helical" evidence="7">
    <location>
        <begin position="183"/>
        <end position="202"/>
    </location>
</feature>
<evidence type="ECO:0000256" key="2">
    <source>
        <dbReference type="ARBA" id="ARBA00010441"/>
    </source>
</evidence>
<feature type="transmembrane region" description="Helical" evidence="7">
    <location>
        <begin position="459"/>
        <end position="480"/>
    </location>
</feature>
<dbReference type="InterPro" id="IPR014472">
    <property type="entry name" value="CHOPT"/>
</dbReference>
<evidence type="ECO:0000256" key="6">
    <source>
        <dbReference type="SAM" id="MobiDB-lite"/>
    </source>
</evidence>
<proteinExistence type="inferred from homology"/>
<keyword evidence="7" id="KW-0812">Transmembrane</keyword>
<dbReference type="PANTHER" id="PTHR10414:SF37">
    <property type="entry name" value="BB IN A BOXCAR, ISOFORM C"/>
    <property type="match status" value="1"/>
</dbReference>
<dbReference type="PROSITE" id="PS00379">
    <property type="entry name" value="CDP_ALCOHOL_P_TRANSF"/>
    <property type="match status" value="1"/>
</dbReference>
<evidence type="ECO:0000256" key="5">
    <source>
        <dbReference type="RuleBase" id="RU003750"/>
    </source>
</evidence>
<dbReference type="PANTHER" id="PTHR10414">
    <property type="entry name" value="ETHANOLAMINEPHOSPHOTRANSFERASE"/>
    <property type="match status" value="1"/>
</dbReference>
<keyword evidence="9" id="KW-1185">Reference proteome</keyword>
<dbReference type="EMBL" id="JBANRG010000049">
    <property type="protein sequence ID" value="KAK7444746.1"/>
    <property type="molecule type" value="Genomic_DNA"/>
</dbReference>
<dbReference type="InterPro" id="IPR043130">
    <property type="entry name" value="CDP-OH_PTrfase_TM_dom"/>
</dbReference>
<keyword evidence="4 7" id="KW-0472">Membrane</keyword>
<comment type="similarity">
    <text evidence="2 5">Belongs to the CDP-alcohol phosphatidyltransferase class-I family.</text>
</comment>
<dbReference type="InterPro" id="IPR048254">
    <property type="entry name" value="CDP_ALCOHOL_P_TRANSF_CS"/>
</dbReference>
<comment type="subcellular location">
    <subcellularLocation>
        <location evidence="1">Membrane</location>
    </subcellularLocation>
</comment>
<dbReference type="Pfam" id="PF01066">
    <property type="entry name" value="CDP-OH_P_transf"/>
    <property type="match status" value="1"/>
</dbReference>
<evidence type="ECO:0000313" key="9">
    <source>
        <dbReference type="Proteomes" id="UP001498398"/>
    </source>
</evidence>
<dbReference type="InterPro" id="IPR000462">
    <property type="entry name" value="CDP-OH_P_trans"/>
</dbReference>
<feature type="transmembrane region" description="Helical" evidence="7">
    <location>
        <begin position="50"/>
        <end position="68"/>
    </location>
</feature>
<evidence type="ECO:0008006" key="10">
    <source>
        <dbReference type="Google" id="ProtNLM"/>
    </source>
</evidence>
<keyword evidence="7" id="KW-1133">Transmembrane helix</keyword>
<gene>
    <name evidence="8" type="ORF">VKT23_015063</name>
</gene>
<feature type="transmembrane region" description="Helical" evidence="7">
    <location>
        <begin position="352"/>
        <end position="373"/>
    </location>
</feature>
<sequence>MGYIPQAALENLKKYSYSGVDKSIVSKYLLGPFWNWFVTLWPKTVAPNTITLSGLMIVFVNFFTMLYYDPLYLCEKGGVVTPRWIYFTYGIGLFLYQAFDAIDGKQARRTGMAGPLGEMFDHGCDALNTTLEAIIASQALNLGRSWWTVASQIATLANFYLTTWEEYHTGSLYLGVFSGPVEGILMIVGIYMVTGVLGPSFWDTPALSLFPFSLLQPHLAAVSYKHPDWSPYVERLLGMGLNETFMAFAGFGLAFNIVVSYSNVLSATRSRSQPRPQANGMANGHTENKSQKAKKETNPLLLLLPFLLSASIQVAWLSAELPFSFGSTSKAETKDGIDATVTTASSLINSPLFVPFLLSWGLQFAYVVGRMILAHVTRGRPTAPSSGSTQLPTVNKTVEEEKTHAGTGFPMYDPLWLLSILLTLDANLPRVHRVLYYLFPAIWHPDLSSVSWKPLLHSSAFSTTLVVYGVLAISLVRYGVFVTRVIREVTAYLGIACFRVLKRDAGGEWRRAGEVDGKRE</sequence>
<dbReference type="Gene3D" id="1.20.120.1760">
    <property type="match status" value="1"/>
</dbReference>
<name>A0ABR1IYI4_9AGAR</name>